<dbReference type="InterPro" id="IPR000814">
    <property type="entry name" value="TBP"/>
</dbReference>
<gene>
    <name evidence="4" type="ORF">B4U80_12484</name>
</gene>
<dbReference type="Pfam" id="PF00352">
    <property type="entry name" value="TBP"/>
    <property type="match status" value="2"/>
</dbReference>
<dbReference type="GO" id="GO:0006352">
    <property type="term" value="P:DNA-templated transcription initiation"/>
    <property type="evidence" value="ECO:0007669"/>
    <property type="project" value="InterPro"/>
</dbReference>
<dbReference type="STRING" id="299467.A0A443RTZ7"/>
<sequence>KIANANYRKCKYNPAVFGGLILNYAAPKCSVTLHGTGTGILMGVKSRCVAKRVLVKITTMLQKIGFKPAPYDLTLKSATYSGKFPFKPNLKVIKQIYGTNAYHEPELFNGLRLSLPNSKGVLTVFYTGKFTLTGIKDKFTAKQIIETYSIEFQLLVDDINSSSNFK</sequence>
<dbReference type="PANTHER" id="PTHR10126">
    <property type="entry name" value="TATA-BOX BINDING PROTEIN"/>
    <property type="match status" value="1"/>
</dbReference>
<dbReference type="VEuPathDB" id="VectorBase:LDEU013511"/>
<keyword evidence="3" id="KW-0804">Transcription</keyword>
<dbReference type="Gene3D" id="3.30.310.10">
    <property type="entry name" value="TATA-Binding Protein"/>
    <property type="match status" value="2"/>
</dbReference>
<dbReference type="EMBL" id="NCKV01038305">
    <property type="protein sequence ID" value="RWS18529.1"/>
    <property type="molecule type" value="Genomic_DNA"/>
</dbReference>
<dbReference type="GO" id="GO:0003677">
    <property type="term" value="F:DNA binding"/>
    <property type="evidence" value="ECO:0007669"/>
    <property type="project" value="UniProtKB-KW"/>
</dbReference>
<keyword evidence="5" id="KW-1185">Reference proteome</keyword>
<organism evidence="4 5">
    <name type="scientific">Leptotrombidium deliense</name>
    <dbReference type="NCBI Taxonomy" id="299467"/>
    <lineage>
        <taxon>Eukaryota</taxon>
        <taxon>Metazoa</taxon>
        <taxon>Ecdysozoa</taxon>
        <taxon>Arthropoda</taxon>
        <taxon>Chelicerata</taxon>
        <taxon>Arachnida</taxon>
        <taxon>Acari</taxon>
        <taxon>Acariformes</taxon>
        <taxon>Trombidiformes</taxon>
        <taxon>Prostigmata</taxon>
        <taxon>Anystina</taxon>
        <taxon>Parasitengona</taxon>
        <taxon>Trombiculoidea</taxon>
        <taxon>Trombiculidae</taxon>
        <taxon>Leptotrombidium</taxon>
    </lineage>
</organism>
<dbReference type="SUPFAM" id="SSF55945">
    <property type="entry name" value="TATA-box binding protein-like"/>
    <property type="match status" value="2"/>
</dbReference>
<proteinExistence type="inferred from homology"/>
<dbReference type="OrthoDB" id="6536224at2759"/>
<evidence type="ECO:0000256" key="2">
    <source>
        <dbReference type="ARBA" id="ARBA00023125"/>
    </source>
</evidence>
<dbReference type="InterPro" id="IPR012295">
    <property type="entry name" value="TBP_dom_sf"/>
</dbReference>
<protein>
    <submittedName>
        <fullName evidence="4">TATA-box-binding protein-like isoform X1</fullName>
    </submittedName>
</protein>
<dbReference type="AlphaFoldDB" id="A0A443RTZ7"/>
<evidence type="ECO:0000313" key="4">
    <source>
        <dbReference type="EMBL" id="RWS18529.1"/>
    </source>
</evidence>
<evidence type="ECO:0000256" key="1">
    <source>
        <dbReference type="ARBA" id="ARBA00005560"/>
    </source>
</evidence>
<comment type="caution">
    <text evidence="4">The sequence shown here is derived from an EMBL/GenBank/DDBJ whole genome shotgun (WGS) entry which is preliminary data.</text>
</comment>
<feature type="non-terminal residue" evidence="4">
    <location>
        <position position="1"/>
    </location>
</feature>
<keyword evidence="2" id="KW-0238">DNA-binding</keyword>
<reference evidence="4 5" key="1">
    <citation type="journal article" date="2018" name="Gigascience">
        <title>Genomes of trombidid mites reveal novel predicted allergens and laterally-transferred genes associated with secondary metabolism.</title>
        <authorList>
            <person name="Dong X."/>
            <person name="Chaisiri K."/>
            <person name="Xia D."/>
            <person name="Armstrong S.D."/>
            <person name="Fang Y."/>
            <person name="Donnelly M.J."/>
            <person name="Kadowaki T."/>
            <person name="McGarry J.W."/>
            <person name="Darby A.C."/>
            <person name="Makepeace B.L."/>
        </authorList>
    </citation>
    <scope>NUCLEOTIDE SEQUENCE [LARGE SCALE GENOMIC DNA]</scope>
    <source>
        <strain evidence="4">UoL-UT</strain>
    </source>
</reference>
<accession>A0A443RTZ7</accession>
<dbReference type="PRINTS" id="PR00686">
    <property type="entry name" value="TIFACTORIID"/>
</dbReference>
<dbReference type="Proteomes" id="UP000288716">
    <property type="component" value="Unassembled WGS sequence"/>
</dbReference>
<evidence type="ECO:0000313" key="5">
    <source>
        <dbReference type="Proteomes" id="UP000288716"/>
    </source>
</evidence>
<evidence type="ECO:0000256" key="3">
    <source>
        <dbReference type="ARBA" id="ARBA00023163"/>
    </source>
</evidence>
<comment type="similarity">
    <text evidence="1">Belongs to the TBP family.</text>
</comment>
<name>A0A443RTZ7_9ACAR</name>